<keyword evidence="5" id="KW-1133">Transmembrane helix</keyword>
<evidence type="ECO:0000256" key="3">
    <source>
        <dbReference type="ARBA" id="ARBA00034247"/>
    </source>
</evidence>
<comment type="catalytic activity">
    <reaction evidence="3">
        <text>2 GTP = 3',3'-c-di-GMP + 2 diphosphate</text>
        <dbReference type="Rhea" id="RHEA:24898"/>
        <dbReference type="ChEBI" id="CHEBI:33019"/>
        <dbReference type="ChEBI" id="CHEBI:37565"/>
        <dbReference type="ChEBI" id="CHEBI:58805"/>
        <dbReference type="EC" id="2.7.7.65"/>
    </reaction>
</comment>
<organism evidence="7 8">
    <name type="scientific">Endozoicomonas elysicola</name>
    <dbReference type="NCBI Taxonomy" id="305900"/>
    <lineage>
        <taxon>Bacteria</taxon>
        <taxon>Pseudomonadati</taxon>
        <taxon>Pseudomonadota</taxon>
        <taxon>Gammaproteobacteria</taxon>
        <taxon>Oceanospirillales</taxon>
        <taxon>Endozoicomonadaceae</taxon>
        <taxon>Endozoicomonas</taxon>
    </lineage>
</organism>
<evidence type="ECO:0000256" key="4">
    <source>
        <dbReference type="SAM" id="MobiDB-lite"/>
    </source>
</evidence>
<dbReference type="InterPro" id="IPR050469">
    <property type="entry name" value="Diguanylate_Cyclase"/>
</dbReference>
<dbReference type="Gene3D" id="3.30.70.270">
    <property type="match status" value="1"/>
</dbReference>
<evidence type="ECO:0000256" key="5">
    <source>
        <dbReference type="SAM" id="Phobius"/>
    </source>
</evidence>
<dbReference type="STRING" id="305900.GV64_21225"/>
<dbReference type="InterPro" id="IPR029016">
    <property type="entry name" value="GAF-like_dom_sf"/>
</dbReference>
<dbReference type="PROSITE" id="PS50887">
    <property type="entry name" value="GGDEF"/>
    <property type="match status" value="1"/>
</dbReference>
<evidence type="ECO:0000313" key="8">
    <source>
        <dbReference type="Proteomes" id="UP000027997"/>
    </source>
</evidence>
<comment type="caution">
    <text evidence="7">The sequence shown here is derived from an EMBL/GenBank/DDBJ whole genome shotgun (WGS) entry which is preliminary data.</text>
</comment>
<sequence length="571" mass="63862">MFRKSAALAMPAILMTLVLTASLTLLTLHFKNILLESYQSKLEQVAEITSRILRDDIELHGDHHFDFDVIATDIGVSADIRVTVINESGVVIGDSQVPQHDLDQMDNHASRPEVITALEHGQGSSTRHSHTKGYDLMYYALKVSIVNPGDHDHSGEHGHESASHISDAGETYVIRTAVAMNLFTDELMWIWVWVVVISLLGVFVVIMITRFFSSMLDKQAKRERESLKTEVKERTHELSLMQRLGSLMSACTTIDSAANVVHPIADHLLPGCRSGAITLIKSSRNRLDLITQWGEQWQGSDRFEPSDCWSLLKGHTHFSNEDGLEIRCRHSSMESDLYQVCIPLVAQGETLGVLHLNYDDQQALESNISKAESMAEQIGLALANMRLREDLRQQAIRDPLTGLFNRRYMMDFLEQHTYSAESQNETLSVMMIDLDHFKRFNDTFGHDAGDYVLKQVSMELKQAVREGDLVCRYGGEEICIVCPDTDLDTARELGNMLVTRIAGQGMQFNGQSLGNITISMGIATRLNAETNHDQLLKEADNALYQAKEQGRNRAVISNPESAPPALPSDES</sequence>
<dbReference type="Pfam" id="PF00990">
    <property type="entry name" value="GGDEF"/>
    <property type="match status" value="1"/>
</dbReference>
<dbReference type="GO" id="GO:0043709">
    <property type="term" value="P:cell adhesion involved in single-species biofilm formation"/>
    <property type="evidence" value="ECO:0007669"/>
    <property type="project" value="TreeGrafter"/>
</dbReference>
<dbReference type="SUPFAM" id="SSF55073">
    <property type="entry name" value="Nucleotide cyclase"/>
    <property type="match status" value="1"/>
</dbReference>
<proteinExistence type="predicted"/>
<dbReference type="InterPro" id="IPR000160">
    <property type="entry name" value="GGDEF_dom"/>
</dbReference>
<dbReference type="SUPFAM" id="SSF55781">
    <property type="entry name" value="GAF domain-like"/>
    <property type="match status" value="1"/>
</dbReference>
<dbReference type="CDD" id="cd01949">
    <property type="entry name" value="GGDEF"/>
    <property type="match status" value="1"/>
</dbReference>
<dbReference type="NCBIfam" id="TIGR00254">
    <property type="entry name" value="GGDEF"/>
    <property type="match status" value="1"/>
</dbReference>
<keyword evidence="5" id="KW-0812">Transmembrane</keyword>
<dbReference type="GO" id="GO:0005886">
    <property type="term" value="C:plasma membrane"/>
    <property type="evidence" value="ECO:0007669"/>
    <property type="project" value="TreeGrafter"/>
</dbReference>
<accession>A0A081KFI2</accession>
<gene>
    <name evidence="7" type="ORF">GV64_21225</name>
</gene>
<feature type="domain" description="GGDEF" evidence="6">
    <location>
        <begin position="425"/>
        <end position="559"/>
    </location>
</feature>
<feature type="compositionally biased region" description="Pro residues" evidence="4">
    <location>
        <begin position="561"/>
        <end position="571"/>
    </location>
</feature>
<dbReference type="PANTHER" id="PTHR45138">
    <property type="entry name" value="REGULATORY COMPONENTS OF SENSORY TRANSDUCTION SYSTEM"/>
    <property type="match status" value="1"/>
</dbReference>
<dbReference type="Gene3D" id="3.30.450.40">
    <property type="match status" value="1"/>
</dbReference>
<protein>
    <recommendedName>
        <fullName evidence="2">diguanylate cyclase</fullName>
        <ecNumber evidence="2">2.7.7.65</ecNumber>
    </recommendedName>
</protein>
<evidence type="ECO:0000256" key="1">
    <source>
        <dbReference type="ARBA" id="ARBA00001946"/>
    </source>
</evidence>
<evidence type="ECO:0000313" key="7">
    <source>
        <dbReference type="EMBL" id="KEI72908.1"/>
    </source>
</evidence>
<dbReference type="eggNOG" id="COG3706">
    <property type="taxonomic scope" value="Bacteria"/>
</dbReference>
<dbReference type="EC" id="2.7.7.65" evidence="2"/>
<dbReference type="FunFam" id="3.30.70.270:FF:000001">
    <property type="entry name" value="Diguanylate cyclase domain protein"/>
    <property type="match status" value="1"/>
</dbReference>
<dbReference type="AlphaFoldDB" id="A0A081KFI2"/>
<dbReference type="GO" id="GO:0052621">
    <property type="term" value="F:diguanylate cyclase activity"/>
    <property type="evidence" value="ECO:0007669"/>
    <property type="project" value="UniProtKB-EC"/>
</dbReference>
<reference evidence="7 8" key="1">
    <citation type="submission" date="2014-06" db="EMBL/GenBank/DDBJ databases">
        <title>Whole Genome Sequences of Three Symbiotic Endozoicomonas Bacteria.</title>
        <authorList>
            <person name="Neave M.J."/>
            <person name="Apprill A."/>
            <person name="Voolstra C.R."/>
        </authorList>
    </citation>
    <scope>NUCLEOTIDE SEQUENCE [LARGE SCALE GENOMIC DNA]</scope>
    <source>
        <strain evidence="7 8">DSM 22380</strain>
    </source>
</reference>
<feature type="region of interest" description="Disordered" evidence="4">
    <location>
        <begin position="547"/>
        <end position="571"/>
    </location>
</feature>
<feature type="transmembrane region" description="Helical" evidence="5">
    <location>
        <begin position="188"/>
        <end position="212"/>
    </location>
</feature>
<dbReference type="InterPro" id="IPR043128">
    <property type="entry name" value="Rev_trsase/Diguanyl_cyclase"/>
</dbReference>
<name>A0A081KFI2_9GAMM</name>
<dbReference type="InterPro" id="IPR029787">
    <property type="entry name" value="Nucleotide_cyclase"/>
</dbReference>
<evidence type="ECO:0000259" key="6">
    <source>
        <dbReference type="PROSITE" id="PS50887"/>
    </source>
</evidence>
<keyword evidence="5" id="KW-0472">Membrane</keyword>
<keyword evidence="8" id="KW-1185">Reference proteome</keyword>
<comment type="cofactor">
    <cofactor evidence="1">
        <name>Mg(2+)</name>
        <dbReference type="ChEBI" id="CHEBI:18420"/>
    </cofactor>
</comment>
<evidence type="ECO:0000256" key="2">
    <source>
        <dbReference type="ARBA" id="ARBA00012528"/>
    </source>
</evidence>
<dbReference type="Proteomes" id="UP000027997">
    <property type="component" value="Unassembled WGS sequence"/>
</dbReference>
<dbReference type="EMBL" id="JOJP01000001">
    <property type="protein sequence ID" value="KEI72908.1"/>
    <property type="molecule type" value="Genomic_DNA"/>
</dbReference>
<dbReference type="RefSeq" id="WP_020581602.1">
    <property type="nucleotide sequence ID" value="NZ_JOJP01000001.1"/>
</dbReference>
<dbReference type="PANTHER" id="PTHR45138:SF9">
    <property type="entry name" value="DIGUANYLATE CYCLASE DGCM-RELATED"/>
    <property type="match status" value="1"/>
</dbReference>
<dbReference type="GO" id="GO:1902201">
    <property type="term" value="P:negative regulation of bacterial-type flagellum-dependent cell motility"/>
    <property type="evidence" value="ECO:0007669"/>
    <property type="project" value="TreeGrafter"/>
</dbReference>
<dbReference type="SMART" id="SM00267">
    <property type="entry name" value="GGDEF"/>
    <property type="match status" value="1"/>
</dbReference>